<reference evidence="1 3" key="1">
    <citation type="journal article" date="2014" name="BMC Genomics">
        <title>Oil accumulation mechanisms of the oleaginous microalga Chlorella protothecoides revealed through its genome, transcriptomes, and proteomes.</title>
        <authorList>
            <person name="Gao C."/>
            <person name="Wang Y."/>
            <person name="Shen Y."/>
            <person name="Yan D."/>
            <person name="He X."/>
            <person name="Dai J."/>
            <person name="Wu Q."/>
        </authorList>
    </citation>
    <scope>NUCLEOTIDE SEQUENCE [LARGE SCALE GENOMIC DNA]</scope>
    <source>
        <strain evidence="1 3">0710</strain>
    </source>
</reference>
<gene>
    <name evidence="2" type="ORF">APUTEX25_002625</name>
    <name evidence="1" type="ORF">F751_6651</name>
</gene>
<dbReference type="GO" id="GO:0052725">
    <property type="term" value="F:inositol-1,3,4-trisphosphate 6-kinase activity"/>
    <property type="evidence" value="ECO:0007669"/>
    <property type="project" value="InterPro"/>
</dbReference>
<dbReference type="KEGG" id="apro:F751_6651"/>
<evidence type="ECO:0000313" key="1">
    <source>
        <dbReference type="EMBL" id="KFM26694.1"/>
    </source>
</evidence>
<dbReference type="Gene3D" id="3.30.1490.220">
    <property type="match status" value="1"/>
</dbReference>
<evidence type="ECO:0000313" key="2">
    <source>
        <dbReference type="EMBL" id="RMZ54048.1"/>
    </source>
</evidence>
<sequence>MEPAGEPAAGVVVGCLMRASRLQAFQARGILPGVATAVPGRAATLQCLAFDPCQDPCLQPPVHVLLHKLSDFDGVKEGPGHAWVRAYLRRHPGTKIVDPVETLGPALDREAMAHAAERASALSDGLRMLRWASLEGPADDDGGDPGFFPCVVKPRVACGGPTAHVMAVVRSTAELQACHVPLPRVAQDAASSCAGLWSIVDINYFPSYLGIQDADGLLHSALVDCAACRDSLNGSRDRA</sequence>
<dbReference type="Proteomes" id="UP000279271">
    <property type="component" value="Unassembled WGS sequence"/>
</dbReference>
<dbReference type="PANTHER" id="PTHR14217">
    <property type="entry name" value="INOSITOL-TETRAKISPHOSPHATE 1-KINASE"/>
    <property type="match status" value="1"/>
</dbReference>
<dbReference type="AlphaFoldDB" id="A0A087SLU0"/>
<accession>A0A087SLU0</accession>
<dbReference type="EMBL" id="KL662130">
    <property type="protein sequence ID" value="KFM26694.1"/>
    <property type="molecule type" value="Genomic_DNA"/>
</dbReference>
<keyword evidence="1" id="KW-0418">Kinase</keyword>
<reference evidence="2" key="3">
    <citation type="submission" date="2018-10" db="EMBL/GenBank/DDBJ databases">
        <authorList>
            <person name="Hovde B."/>
            <person name="Zhang X."/>
        </authorList>
    </citation>
    <scope>NUCLEOTIDE SEQUENCE [LARGE SCALE GENOMIC DNA]</scope>
    <source>
        <strain evidence="2">UTEX 25</strain>
    </source>
</reference>
<keyword evidence="3" id="KW-1185">Reference proteome</keyword>
<organism evidence="1 3">
    <name type="scientific">Auxenochlorella protothecoides</name>
    <name type="common">Green microalga</name>
    <name type="synonym">Chlorella protothecoides</name>
    <dbReference type="NCBI Taxonomy" id="3075"/>
    <lineage>
        <taxon>Eukaryota</taxon>
        <taxon>Viridiplantae</taxon>
        <taxon>Chlorophyta</taxon>
        <taxon>core chlorophytes</taxon>
        <taxon>Trebouxiophyceae</taxon>
        <taxon>Chlorellales</taxon>
        <taxon>Chlorellaceae</taxon>
        <taxon>Auxenochlorella</taxon>
    </lineage>
</organism>
<keyword evidence="1" id="KW-0808">Transferase</keyword>
<evidence type="ECO:0000313" key="4">
    <source>
        <dbReference type="Proteomes" id="UP000279271"/>
    </source>
</evidence>
<dbReference type="RefSeq" id="XP_011399632.1">
    <property type="nucleotide sequence ID" value="XM_011401330.1"/>
</dbReference>
<dbReference type="Proteomes" id="UP000028924">
    <property type="component" value="Unassembled WGS sequence"/>
</dbReference>
<dbReference type="GO" id="GO:0047325">
    <property type="term" value="F:inositol-3,4,5,6-tetrakisphosphate 1-kinase activity"/>
    <property type="evidence" value="ECO:0007669"/>
    <property type="project" value="InterPro"/>
</dbReference>
<reference evidence="4" key="2">
    <citation type="journal article" date="2018" name="Algal Res.">
        <title>Characterization of plant carbon substrate utilization by Auxenochlorella protothecoides.</title>
        <authorList>
            <person name="Vogler B.W."/>
            <person name="Starkenburg S.R."/>
            <person name="Sudasinghe N."/>
            <person name="Schambach J.Y."/>
            <person name="Rollin J.A."/>
            <person name="Pattathil S."/>
            <person name="Barry A.N."/>
        </authorList>
    </citation>
    <scope>NUCLEOTIDE SEQUENCE [LARGE SCALE GENOMIC DNA]</scope>
    <source>
        <strain evidence="4">UTEX 25</strain>
    </source>
</reference>
<reference evidence="2" key="4">
    <citation type="submission" date="2018-11" db="EMBL/GenBank/DDBJ databases">
        <title>Characterization of plant carbon substrate utilization by Auxenochlorella protothecoides.</title>
        <authorList>
            <person name="Vogler B.W."/>
            <person name="Starkenburg S.R."/>
            <person name="Sudasinghe N."/>
            <person name="Schambach J.Y."/>
            <person name="Rollin J.A."/>
            <person name="Pattathil S."/>
            <person name="Barry A.N."/>
        </authorList>
    </citation>
    <scope>NUCLEOTIDE SEQUENCE [LARGE SCALE GENOMIC DNA]</scope>
    <source>
        <strain evidence="2">UTEX 25</strain>
    </source>
</reference>
<protein>
    <submittedName>
        <fullName evidence="1">Inositol-tetrakisphosphate 1-kinase 4</fullName>
    </submittedName>
</protein>
<dbReference type="STRING" id="3075.A0A087SLU0"/>
<dbReference type="GO" id="GO:0000287">
    <property type="term" value="F:magnesium ion binding"/>
    <property type="evidence" value="ECO:0007669"/>
    <property type="project" value="InterPro"/>
</dbReference>
<dbReference type="GO" id="GO:0052726">
    <property type="term" value="F:inositol-1,3,4-trisphosphate 5-kinase activity"/>
    <property type="evidence" value="ECO:0007669"/>
    <property type="project" value="InterPro"/>
</dbReference>
<dbReference type="GeneID" id="23618042"/>
<dbReference type="GO" id="GO:0005737">
    <property type="term" value="C:cytoplasm"/>
    <property type="evidence" value="ECO:0007669"/>
    <property type="project" value="TreeGrafter"/>
</dbReference>
<dbReference type="EMBL" id="QOKY01000184">
    <property type="protein sequence ID" value="RMZ54048.1"/>
    <property type="molecule type" value="Genomic_DNA"/>
</dbReference>
<dbReference type="GO" id="GO:0032957">
    <property type="term" value="P:inositol trisphosphate metabolic process"/>
    <property type="evidence" value="ECO:0007669"/>
    <property type="project" value="InterPro"/>
</dbReference>
<proteinExistence type="predicted"/>
<name>A0A087SLU0_AUXPR</name>
<dbReference type="InterPro" id="IPR008656">
    <property type="entry name" value="Inositol_tetrakis-P_1-kinase"/>
</dbReference>
<dbReference type="GO" id="GO:0005524">
    <property type="term" value="F:ATP binding"/>
    <property type="evidence" value="ECO:0007669"/>
    <property type="project" value="InterPro"/>
</dbReference>
<dbReference type="PANTHER" id="PTHR14217:SF1">
    <property type="entry name" value="INOSITOL-TETRAKISPHOSPHATE 1-KINASE"/>
    <property type="match status" value="1"/>
</dbReference>
<evidence type="ECO:0000313" key="3">
    <source>
        <dbReference type="Proteomes" id="UP000028924"/>
    </source>
</evidence>